<comment type="similarity">
    <text evidence="1 8">Belongs to the protein prenyltransferase subunit beta family.</text>
</comment>
<keyword evidence="11" id="KW-1185">Reference proteome</keyword>
<comment type="catalytic activity">
    <reaction evidence="7 8">
        <text>geranylgeranyl diphosphate + L-cysteinyl-[protein] = S-geranylgeranyl-L-cysteinyl-[protein] + diphosphate</text>
        <dbReference type="Rhea" id="RHEA:21240"/>
        <dbReference type="Rhea" id="RHEA-COMP:10131"/>
        <dbReference type="Rhea" id="RHEA-COMP:11537"/>
        <dbReference type="ChEBI" id="CHEBI:29950"/>
        <dbReference type="ChEBI" id="CHEBI:33019"/>
        <dbReference type="ChEBI" id="CHEBI:57533"/>
        <dbReference type="ChEBI" id="CHEBI:86021"/>
        <dbReference type="EC" id="2.5.1.60"/>
    </reaction>
</comment>
<evidence type="ECO:0000259" key="9">
    <source>
        <dbReference type="Pfam" id="PF00432"/>
    </source>
</evidence>
<evidence type="ECO:0000256" key="2">
    <source>
        <dbReference type="ARBA" id="ARBA00022602"/>
    </source>
</evidence>
<dbReference type="PANTHER" id="PTHR11774">
    <property type="entry name" value="GERANYLGERANYL TRANSFERASE TYPE BETA SUBUNIT"/>
    <property type="match status" value="1"/>
</dbReference>
<evidence type="ECO:0000256" key="5">
    <source>
        <dbReference type="ARBA" id="ARBA00022737"/>
    </source>
</evidence>
<dbReference type="CDD" id="cd02894">
    <property type="entry name" value="GGTase-II"/>
    <property type="match status" value="1"/>
</dbReference>
<reference evidence="10 11" key="1">
    <citation type="submission" date="2021-04" db="EMBL/GenBank/DDBJ databases">
        <authorList>
            <person name="Bliznina A."/>
        </authorList>
    </citation>
    <scope>NUCLEOTIDE SEQUENCE [LARGE SCALE GENOMIC DNA]</scope>
</reference>
<protein>
    <recommendedName>
        <fullName evidence="8">Geranylgeranyl transferase type-2 subunit beta</fullName>
        <ecNumber evidence="8">2.5.1.60</ecNumber>
    </recommendedName>
</protein>
<keyword evidence="5" id="KW-0677">Repeat</keyword>
<dbReference type="InterPro" id="IPR045089">
    <property type="entry name" value="PGGT1B-like"/>
</dbReference>
<comment type="cofactor">
    <cofactor evidence="8">
        <name>Zn(2+)</name>
        <dbReference type="ChEBI" id="CHEBI:29105"/>
    </cofactor>
    <text evidence="8">Binds 1 zinc ion per subunit.</text>
</comment>
<dbReference type="PANTHER" id="PTHR11774:SF11">
    <property type="entry name" value="GERANYLGERANYL TRANSFERASE TYPE-2 SUBUNIT BETA"/>
    <property type="match status" value="1"/>
</dbReference>
<sequence length="327" mass="36517">MKSLEVDKHVNFLVKAATTRGFEWEMTEYLRMSGIYWSLTALDLLGQLDKLPREEMIAYVFSCLHENGGFSPAPNHYPTIIYTLSAIQVLVILKALDQLGEKKEKVIEFVKSLQNTDGSFIGSPDDDEEETDTRFSFCAVATLKLLNSLNAIDLDKTVQHIKACQNFDGAFGVRVGSESHAGQVFCCVGTLALLEKLDIVDQELLGWWLADRQLPCGGLNGRPMKKEDVCYSWWALSSLVMIKKSAWIDHKKLAEFILSAADEEMGGIADRPGDIPDPFHTLFGIAGLSLLQYNNNLELDISSSKENVKLKPIDPVLCLPSYLLHEK</sequence>
<keyword evidence="2 8" id="KW-0637">Prenyltransferase</keyword>
<keyword evidence="4 8" id="KW-0479">Metal-binding</keyword>
<name>A0ABN7T1U5_OIKDI</name>
<evidence type="ECO:0000313" key="11">
    <source>
        <dbReference type="Proteomes" id="UP001158576"/>
    </source>
</evidence>
<dbReference type="SUPFAM" id="SSF48239">
    <property type="entry name" value="Terpenoid cyclases/Protein prenyltransferases"/>
    <property type="match status" value="1"/>
</dbReference>
<proteinExistence type="inferred from homology"/>
<feature type="domain" description="Prenyltransferase alpha-alpha toroid" evidence="9">
    <location>
        <begin position="4"/>
        <end position="319"/>
    </location>
</feature>
<evidence type="ECO:0000256" key="7">
    <source>
        <dbReference type="ARBA" id="ARBA00047658"/>
    </source>
</evidence>
<evidence type="ECO:0000313" key="10">
    <source>
        <dbReference type="EMBL" id="CAG5111645.1"/>
    </source>
</evidence>
<dbReference type="Pfam" id="PF00432">
    <property type="entry name" value="Prenyltrans"/>
    <property type="match status" value="1"/>
</dbReference>
<dbReference type="InterPro" id="IPR026873">
    <property type="entry name" value="Ptb1"/>
</dbReference>
<keyword evidence="6 8" id="KW-0862">Zinc</keyword>
<keyword evidence="3 8" id="KW-0808">Transferase</keyword>
<gene>
    <name evidence="10" type="ORF">OKIOD_LOCUS14691</name>
</gene>
<organism evidence="10 11">
    <name type="scientific">Oikopleura dioica</name>
    <name type="common">Tunicate</name>
    <dbReference type="NCBI Taxonomy" id="34765"/>
    <lineage>
        <taxon>Eukaryota</taxon>
        <taxon>Metazoa</taxon>
        <taxon>Chordata</taxon>
        <taxon>Tunicata</taxon>
        <taxon>Appendicularia</taxon>
        <taxon>Copelata</taxon>
        <taxon>Oikopleuridae</taxon>
        <taxon>Oikopleura</taxon>
    </lineage>
</organism>
<evidence type="ECO:0000256" key="1">
    <source>
        <dbReference type="ARBA" id="ARBA00010497"/>
    </source>
</evidence>
<evidence type="ECO:0000256" key="3">
    <source>
        <dbReference type="ARBA" id="ARBA00022679"/>
    </source>
</evidence>
<dbReference type="EC" id="2.5.1.60" evidence="8"/>
<dbReference type="InterPro" id="IPR008930">
    <property type="entry name" value="Terpenoid_cyclase/PrenylTrfase"/>
</dbReference>
<evidence type="ECO:0000256" key="4">
    <source>
        <dbReference type="ARBA" id="ARBA00022723"/>
    </source>
</evidence>
<dbReference type="EMBL" id="OU015567">
    <property type="protein sequence ID" value="CAG5111645.1"/>
    <property type="molecule type" value="Genomic_DNA"/>
</dbReference>
<comment type="function">
    <text evidence="8">Catalyzes the transfer of a geranylgeranyl moiety from geranylgeranyl diphosphate to both cysteines of proteins with the C-terminal sequence -XXCC, -XCXC and -CCXX.</text>
</comment>
<accession>A0ABN7T1U5</accession>
<evidence type="ECO:0000256" key="8">
    <source>
        <dbReference type="RuleBase" id="RU365076"/>
    </source>
</evidence>
<evidence type="ECO:0000256" key="6">
    <source>
        <dbReference type="ARBA" id="ARBA00022833"/>
    </source>
</evidence>
<dbReference type="InterPro" id="IPR001330">
    <property type="entry name" value="Prenyltrans"/>
</dbReference>
<dbReference type="Gene3D" id="1.50.10.20">
    <property type="match status" value="1"/>
</dbReference>
<dbReference type="Proteomes" id="UP001158576">
    <property type="component" value="Chromosome 2"/>
</dbReference>